<name>A0A1J5TZB6_9ZZZZ</name>
<dbReference type="InterPro" id="IPR001902">
    <property type="entry name" value="SLC26A/SulP_fam"/>
</dbReference>
<comment type="subcellular location">
    <subcellularLocation>
        <location evidence="1">Membrane</location>
        <topology evidence="1">Multi-pass membrane protein</topology>
    </subcellularLocation>
</comment>
<evidence type="ECO:0000256" key="1">
    <source>
        <dbReference type="ARBA" id="ARBA00004141"/>
    </source>
</evidence>
<feature type="transmembrane region" description="Helical" evidence="5">
    <location>
        <begin position="75"/>
        <end position="94"/>
    </location>
</feature>
<dbReference type="InterPro" id="IPR002645">
    <property type="entry name" value="STAS_dom"/>
</dbReference>
<proteinExistence type="predicted"/>
<dbReference type="GO" id="GO:0055085">
    <property type="term" value="P:transmembrane transport"/>
    <property type="evidence" value="ECO:0007669"/>
    <property type="project" value="InterPro"/>
</dbReference>
<dbReference type="Pfam" id="PF00916">
    <property type="entry name" value="Sulfate_transp"/>
    <property type="match status" value="1"/>
</dbReference>
<keyword evidence="3 5" id="KW-1133">Transmembrane helix</keyword>
<dbReference type="NCBIfam" id="TIGR00815">
    <property type="entry name" value="sulP"/>
    <property type="match status" value="1"/>
</dbReference>
<feature type="transmembrane region" description="Helical" evidence="5">
    <location>
        <begin position="179"/>
        <end position="197"/>
    </location>
</feature>
<dbReference type="Pfam" id="PF01740">
    <property type="entry name" value="STAS"/>
    <property type="match status" value="1"/>
</dbReference>
<feature type="transmembrane region" description="Helical" evidence="5">
    <location>
        <begin position="133"/>
        <end position="159"/>
    </location>
</feature>
<dbReference type="PANTHER" id="PTHR11814">
    <property type="entry name" value="SULFATE TRANSPORTER"/>
    <property type="match status" value="1"/>
</dbReference>
<dbReference type="EMBL" id="MLJW01000005">
    <property type="protein sequence ID" value="OIR17382.1"/>
    <property type="molecule type" value="Genomic_DNA"/>
</dbReference>
<gene>
    <name evidence="7" type="ORF">GALL_24090</name>
</gene>
<dbReference type="InterPro" id="IPR011547">
    <property type="entry name" value="SLC26A/SulP_dom"/>
</dbReference>
<dbReference type="CDD" id="cd07042">
    <property type="entry name" value="STAS_SulP_like_sulfate_transporter"/>
    <property type="match status" value="1"/>
</dbReference>
<feature type="transmembrane region" description="Helical" evidence="5">
    <location>
        <begin position="248"/>
        <end position="269"/>
    </location>
</feature>
<evidence type="ECO:0000256" key="4">
    <source>
        <dbReference type="ARBA" id="ARBA00023136"/>
    </source>
</evidence>
<evidence type="ECO:0000256" key="2">
    <source>
        <dbReference type="ARBA" id="ARBA00022692"/>
    </source>
</evidence>
<dbReference type="InterPro" id="IPR036513">
    <property type="entry name" value="STAS_dom_sf"/>
</dbReference>
<evidence type="ECO:0000256" key="5">
    <source>
        <dbReference type="SAM" id="Phobius"/>
    </source>
</evidence>
<organism evidence="7">
    <name type="scientific">mine drainage metagenome</name>
    <dbReference type="NCBI Taxonomy" id="410659"/>
    <lineage>
        <taxon>unclassified sequences</taxon>
        <taxon>metagenomes</taxon>
        <taxon>ecological metagenomes</taxon>
    </lineage>
</organism>
<evidence type="ECO:0000259" key="6">
    <source>
        <dbReference type="PROSITE" id="PS50801"/>
    </source>
</evidence>
<feature type="transmembrane region" description="Helical" evidence="5">
    <location>
        <begin position="384"/>
        <end position="417"/>
    </location>
</feature>
<evidence type="ECO:0000313" key="7">
    <source>
        <dbReference type="EMBL" id="OIR17382.1"/>
    </source>
</evidence>
<dbReference type="SUPFAM" id="SSF52091">
    <property type="entry name" value="SpoIIaa-like"/>
    <property type="match status" value="1"/>
</dbReference>
<accession>A0A1J5TZB6</accession>
<dbReference type="AlphaFoldDB" id="A0A1J5TZB6"/>
<feature type="transmembrane region" description="Helical" evidence="5">
    <location>
        <begin position="204"/>
        <end position="221"/>
    </location>
</feature>
<dbReference type="PROSITE" id="PS50801">
    <property type="entry name" value="STAS"/>
    <property type="match status" value="1"/>
</dbReference>
<keyword evidence="2 5" id="KW-0812">Transmembrane</keyword>
<reference evidence="7" key="1">
    <citation type="submission" date="2016-10" db="EMBL/GenBank/DDBJ databases">
        <title>Sequence of Gallionella enrichment culture.</title>
        <authorList>
            <person name="Poehlein A."/>
            <person name="Muehling M."/>
            <person name="Daniel R."/>
        </authorList>
    </citation>
    <scope>NUCLEOTIDE SEQUENCE</scope>
</reference>
<dbReference type="Gene3D" id="3.30.750.24">
    <property type="entry name" value="STAS domain"/>
    <property type="match status" value="1"/>
</dbReference>
<comment type="caution">
    <text evidence="7">The sequence shown here is derived from an EMBL/GenBank/DDBJ whole genome shotgun (WGS) entry which is preliminary data.</text>
</comment>
<dbReference type="GO" id="GO:0016020">
    <property type="term" value="C:membrane"/>
    <property type="evidence" value="ECO:0007669"/>
    <property type="project" value="UniProtKB-SubCell"/>
</dbReference>
<sequence length="565" mass="60579">MKLQTYWRNFASRFDMRAGTVKADLLAGITVSLVAIPQSLAYAQLAGVPAYYGLYAALIPTVIGALFGSSNQLSTGPVAMTSLLTAASIAPLAAHGSDLFYSYAILLALISGIFQIAFGVLRIGILLNFLSNPVLMGFINAAALIIGLSQLPTLLGIPAAQSEHFLLDISRVVMHIDTAHALSLGFGVVAILLLLGFKKFAPKLPGVLITVASLTWVSYAIDYASLGGRVVGAVPQGLPTLSLPPLDWHATIALLPAGFVIALISFMEAMSSCKVIAIKTRQPWDENKELIGQGLAKVAAAFSQSMPVSGSFSRSALNLASDARTPLSSLISAAFVLLTLIFFTSLLYHLPKPVLAAIIMMAVLNLINVQSIKHAWRANRDDGLAAVVTFFATLAFAPNIQNGILTGIILSLSLLLYRMMRPRVAVLGLHSDETLRDAIRHNLPPLHPRLGAIRFDGAMRFVNVSYFEDALLKLERENPELACILVQSSGINEIDASGIEMLSNLLDRFKSSGIKLAFSGLKKQVSDVMDRTGLTDKIGQENIFATDKLALEGLCQRLDQQAVDV</sequence>
<feature type="transmembrane region" description="Helical" evidence="5">
    <location>
        <begin position="100"/>
        <end position="121"/>
    </location>
</feature>
<keyword evidence="4 5" id="KW-0472">Membrane</keyword>
<feature type="transmembrane region" description="Helical" evidence="5">
    <location>
        <begin position="51"/>
        <end position="68"/>
    </location>
</feature>
<evidence type="ECO:0000256" key="3">
    <source>
        <dbReference type="ARBA" id="ARBA00022989"/>
    </source>
</evidence>
<protein>
    <submittedName>
        <fullName evidence="7">Putative sulfate transporterc</fullName>
    </submittedName>
</protein>
<feature type="domain" description="STAS" evidence="6">
    <location>
        <begin position="453"/>
        <end position="554"/>
    </location>
</feature>
<feature type="transmembrane region" description="Helical" evidence="5">
    <location>
        <begin position="354"/>
        <end position="372"/>
    </location>
</feature>
<feature type="transmembrane region" description="Helical" evidence="5">
    <location>
        <begin position="327"/>
        <end position="347"/>
    </location>
</feature>